<keyword evidence="3" id="KW-1185">Reference proteome</keyword>
<feature type="compositionally biased region" description="Basic and acidic residues" evidence="1">
    <location>
        <begin position="25"/>
        <end position="46"/>
    </location>
</feature>
<feature type="region of interest" description="Disordered" evidence="1">
    <location>
        <begin position="18"/>
        <end position="48"/>
    </location>
</feature>
<evidence type="ECO:0000313" key="2">
    <source>
        <dbReference type="EMBL" id="GIY18701.1"/>
    </source>
</evidence>
<evidence type="ECO:0000313" key="3">
    <source>
        <dbReference type="Proteomes" id="UP001054945"/>
    </source>
</evidence>
<protein>
    <submittedName>
        <fullName evidence="2">Uncharacterized protein</fullName>
    </submittedName>
</protein>
<name>A0AAV4REF6_CAEEX</name>
<gene>
    <name evidence="2" type="ORF">CEXT_387301</name>
</gene>
<proteinExistence type="predicted"/>
<dbReference type="EMBL" id="BPLR01007664">
    <property type="protein sequence ID" value="GIY18701.1"/>
    <property type="molecule type" value="Genomic_DNA"/>
</dbReference>
<evidence type="ECO:0000256" key="1">
    <source>
        <dbReference type="SAM" id="MobiDB-lite"/>
    </source>
</evidence>
<dbReference type="AlphaFoldDB" id="A0AAV4REF6"/>
<organism evidence="2 3">
    <name type="scientific">Caerostris extrusa</name>
    <name type="common">Bark spider</name>
    <name type="synonym">Caerostris bankana</name>
    <dbReference type="NCBI Taxonomy" id="172846"/>
    <lineage>
        <taxon>Eukaryota</taxon>
        <taxon>Metazoa</taxon>
        <taxon>Ecdysozoa</taxon>
        <taxon>Arthropoda</taxon>
        <taxon>Chelicerata</taxon>
        <taxon>Arachnida</taxon>
        <taxon>Araneae</taxon>
        <taxon>Araneomorphae</taxon>
        <taxon>Entelegynae</taxon>
        <taxon>Araneoidea</taxon>
        <taxon>Araneidae</taxon>
        <taxon>Caerostris</taxon>
    </lineage>
</organism>
<comment type="caution">
    <text evidence="2">The sequence shown here is derived from an EMBL/GenBank/DDBJ whole genome shotgun (WGS) entry which is preliminary data.</text>
</comment>
<accession>A0AAV4REF6</accession>
<sequence length="179" mass="19683">MKNSALNADWETIAKKRTLFPSSSTERREKGEKKDRKRVSGHEHRTSCTRIQVASSERGRGPIHKGSTLLAKGWLGANPHDCYLLLLKQSILLLNHLFTGSLRDDALLPVCRLTQRPTTRPITKEADERNKIVPCHWGGERSGRRGGALIEYSKGGVGGSPVATHAGGRSIKLKGRGVE</sequence>
<reference evidence="2 3" key="1">
    <citation type="submission" date="2021-06" db="EMBL/GenBank/DDBJ databases">
        <title>Caerostris extrusa draft genome.</title>
        <authorList>
            <person name="Kono N."/>
            <person name="Arakawa K."/>
        </authorList>
    </citation>
    <scope>NUCLEOTIDE SEQUENCE [LARGE SCALE GENOMIC DNA]</scope>
</reference>
<dbReference type="Proteomes" id="UP001054945">
    <property type="component" value="Unassembled WGS sequence"/>
</dbReference>